<dbReference type="EMBL" id="JBHLUN010000003">
    <property type="protein sequence ID" value="MFC0407499.1"/>
    <property type="molecule type" value="Genomic_DNA"/>
</dbReference>
<protein>
    <submittedName>
        <fullName evidence="1">DUF2946 family protein</fullName>
    </submittedName>
</protein>
<reference evidence="1 2" key="1">
    <citation type="submission" date="2024-09" db="EMBL/GenBank/DDBJ databases">
        <authorList>
            <person name="Sun Q."/>
            <person name="Mori K."/>
        </authorList>
    </citation>
    <scope>NUCLEOTIDE SEQUENCE [LARGE SCALE GENOMIC DNA]</scope>
    <source>
        <strain evidence="1 2">TBRC 5777</strain>
    </source>
</reference>
<keyword evidence="2" id="KW-1185">Reference proteome</keyword>
<evidence type="ECO:0000313" key="2">
    <source>
        <dbReference type="Proteomes" id="UP001589865"/>
    </source>
</evidence>
<dbReference type="InterPro" id="IPR021333">
    <property type="entry name" value="DUF2946"/>
</dbReference>
<dbReference type="Pfam" id="PF11162">
    <property type="entry name" value="DUF2946"/>
    <property type="match status" value="1"/>
</dbReference>
<comment type="caution">
    <text evidence="1">The sequence shown here is derived from an EMBL/GenBank/DDBJ whole genome shotgun (WGS) entry which is preliminary data.</text>
</comment>
<sequence length="129" mass="13315">MSRPARSTLALLALLLLVQWGGGLLPHLRAMAAEHVGHASGQTVIICSPTGLRTIRLDDDGKPARPSPPLTACCTLCQGPMAGAELSPPPALPAPSVTLVSERGPGVAGQVLFFRPPPRTLHPRAPPGS</sequence>
<evidence type="ECO:0000313" key="1">
    <source>
        <dbReference type="EMBL" id="MFC0407499.1"/>
    </source>
</evidence>
<dbReference type="Proteomes" id="UP001589865">
    <property type="component" value="Unassembled WGS sequence"/>
</dbReference>
<accession>A0ABV6JP50</accession>
<organism evidence="1 2">
    <name type="scientific">Roseomonas elaeocarpi</name>
    <dbReference type="NCBI Taxonomy" id="907779"/>
    <lineage>
        <taxon>Bacteria</taxon>
        <taxon>Pseudomonadati</taxon>
        <taxon>Pseudomonadota</taxon>
        <taxon>Alphaproteobacteria</taxon>
        <taxon>Acetobacterales</taxon>
        <taxon>Roseomonadaceae</taxon>
        <taxon>Roseomonas</taxon>
    </lineage>
</organism>
<dbReference type="RefSeq" id="WP_377043213.1">
    <property type="nucleotide sequence ID" value="NZ_JBHLUN010000003.1"/>
</dbReference>
<proteinExistence type="predicted"/>
<name>A0ABV6JP50_9PROT</name>
<gene>
    <name evidence="1" type="ORF">ACFFGY_04520</name>
</gene>